<evidence type="ECO:0000313" key="3">
    <source>
        <dbReference type="Proteomes" id="UP000622547"/>
    </source>
</evidence>
<comment type="caution">
    <text evidence="2">The sequence shown here is derived from an EMBL/GenBank/DDBJ whole genome shotgun (WGS) entry which is preliminary data.</text>
</comment>
<keyword evidence="1" id="KW-0472">Membrane</keyword>
<sequence length="87" mass="9553">MPAFDPTPWRGEVTRVAEKWAPNTSHVSWAGPIAMVAGVVLSVWLFSNQEQYVGLVPSRVPEVGDIAFEVGFVISAAVYTALRPLRR</sequence>
<feature type="transmembrane region" description="Helical" evidence="1">
    <location>
        <begin position="27"/>
        <end position="46"/>
    </location>
</feature>
<feature type="transmembrane region" description="Helical" evidence="1">
    <location>
        <begin position="66"/>
        <end position="82"/>
    </location>
</feature>
<keyword evidence="3" id="KW-1185">Reference proteome</keyword>
<protein>
    <submittedName>
        <fullName evidence="2">Uncharacterized protein</fullName>
    </submittedName>
</protein>
<name>A0A8J3U5H6_9ACTN</name>
<evidence type="ECO:0000256" key="1">
    <source>
        <dbReference type="SAM" id="Phobius"/>
    </source>
</evidence>
<reference evidence="2 3" key="1">
    <citation type="submission" date="2021-01" db="EMBL/GenBank/DDBJ databases">
        <title>Whole genome shotgun sequence of Planotetraspora phitsanulokensis NBRC 104273.</title>
        <authorList>
            <person name="Komaki H."/>
            <person name="Tamura T."/>
        </authorList>
    </citation>
    <scope>NUCLEOTIDE SEQUENCE [LARGE SCALE GENOMIC DNA]</scope>
    <source>
        <strain evidence="2 3">NBRC 104273</strain>
    </source>
</reference>
<keyword evidence="1" id="KW-0812">Transmembrane</keyword>
<dbReference type="EMBL" id="BOOP01000018">
    <property type="protein sequence ID" value="GII38889.1"/>
    <property type="molecule type" value="Genomic_DNA"/>
</dbReference>
<organism evidence="2 3">
    <name type="scientific">Planotetraspora phitsanulokensis</name>
    <dbReference type="NCBI Taxonomy" id="575192"/>
    <lineage>
        <taxon>Bacteria</taxon>
        <taxon>Bacillati</taxon>
        <taxon>Actinomycetota</taxon>
        <taxon>Actinomycetes</taxon>
        <taxon>Streptosporangiales</taxon>
        <taxon>Streptosporangiaceae</taxon>
        <taxon>Planotetraspora</taxon>
    </lineage>
</organism>
<dbReference type="AlphaFoldDB" id="A0A8J3U5H6"/>
<gene>
    <name evidence="2" type="ORF">Pph01_38920</name>
</gene>
<accession>A0A8J3U5H6</accession>
<dbReference type="Proteomes" id="UP000622547">
    <property type="component" value="Unassembled WGS sequence"/>
</dbReference>
<evidence type="ECO:0000313" key="2">
    <source>
        <dbReference type="EMBL" id="GII38889.1"/>
    </source>
</evidence>
<proteinExistence type="predicted"/>
<keyword evidence="1" id="KW-1133">Transmembrane helix</keyword>